<dbReference type="Pfam" id="PF08541">
    <property type="entry name" value="ACP_syn_III_C"/>
    <property type="match status" value="1"/>
</dbReference>
<evidence type="ECO:0000256" key="5">
    <source>
        <dbReference type="ARBA" id="ARBA00022679"/>
    </source>
</evidence>
<evidence type="ECO:0000256" key="11">
    <source>
        <dbReference type="SAM" id="SignalP"/>
    </source>
</evidence>
<feature type="chain" id="PRO_5031271243" description="beta-ketoacyl-[acyl-carrier-protein] synthase III" evidence="11">
    <location>
        <begin position="25"/>
        <end position="429"/>
    </location>
</feature>
<feature type="signal peptide" evidence="11">
    <location>
        <begin position="1"/>
        <end position="24"/>
    </location>
</feature>
<dbReference type="InterPro" id="IPR013751">
    <property type="entry name" value="ACP_syn_III_N"/>
</dbReference>
<proteinExistence type="inferred from homology"/>
<dbReference type="GO" id="GO:0006633">
    <property type="term" value="P:fatty acid biosynthetic process"/>
    <property type="evidence" value="ECO:0007669"/>
    <property type="project" value="UniProtKB-KW"/>
</dbReference>
<name>A0A7S1KJU1_9ALVE</name>
<dbReference type="InterPro" id="IPR016039">
    <property type="entry name" value="Thiolase-like"/>
</dbReference>
<dbReference type="GO" id="GO:0033818">
    <property type="term" value="F:beta-ketoacyl-acyl-carrier-protein synthase III activity"/>
    <property type="evidence" value="ECO:0007669"/>
    <property type="project" value="UniProtKB-EC"/>
</dbReference>
<dbReference type="Pfam" id="PF08545">
    <property type="entry name" value="ACP_syn_III"/>
    <property type="match status" value="1"/>
</dbReference>
<dbReference type="CDD" id="cd00830">
    <property type="entry name" value="KAS_III"/>
    <property type="match status" value="1"/>
</dbReference>
<dbReference type="EC" id="2.3.1.180" evidence="3"/>
<dbReference type="GO" id="GO:0004315">
    <property type="term" value="F:3-oxoacyl-[acyl-carrier-protein] synthase activity"/>
    <property type="evidence" value="ECO:0007669"/>
    <property type="project" value="InterPro"/>
</dbReference>
<evidence type="ECO:0000259" key="13">
    <source>
        <dbReference type="Pfam" id="PF08545"/>
    </source>
</evidence>
<keyword evidence="5" id="KW-0808">Transferase</keyword>
<dbReference type="NCBIfam" id="TIGR00747">
    <property type="entry name" value="fabH"/>
    <property type="match status" value="1"/>
</dbReference>
<dbReference type="AlphaFoldDB" id="A0A7S1KJU1"/>
<feature type="domain" description="Beta-ketoacyl-[acyl-carrier-protein] synthase III N-terminal" evidence="13">
    <location>
        <begin position="201"/>
        <end position="281"/>
    </location>
</feature>
<dbReference type="FunFam" id="3.40.47.10:FF:000004">
    <property type="entry name" value="3-oxoacyl-[acyl-carrier-protein] synthase 3"/>
    <property type="match status" value="1"/>
</dbReference>
<sequence length="429" mass="45614">MLTRIGIFYFVHALSAIQPGTAFADVWSVSGRHLAFHTPAFSNRVHLLRRRGLQILQSADGASPTTSTSPCASDPVSAAVHDGRSLPIPRKGTPAFVSCKAVGVGYAVPTAELTNADLEKVVETTDEWIQTRTGIKKRRILNGESSLQDLAASASRDALSMCGLKAKDVDLVILATSSPDDLFGDATYVANAIGACGAVAFDLTAACSGFLFGMVTASQFIQTGVYRNVLLIGADALSRWVDWSDRNTCILFGDGAGAAVLQAASPTDQAGILGFSMKSDGRRREQLTLAYGGSDHVLNTSEFGDHHVVTRGSYKPIYMNGREVFKFATREVPTAIQEALDHAGITIEQVDWLLLHQANIRIMDSVADRLGLSRDKVLANLEKYGNTSAASIPIALAEAISGGRVKKGDIIAMAGFGAGLSWGAAIVRW</sequence>
<evidence type="ECO:0000256" key="8">
    <source>
        <dbReference type="ARBA" id="ARBA00023160"/>
    </source>
</evidence>
<evidence type="ECO:0000313" key="14">
    <source>
        <dbReference type="EMBL" id="CAD9075998.1"/>
    </source>
</evidence>
<keyword evidence="4" id="KW-0444">Lipid biosynthesis</keyword>
<evidence type="ECO:0000259" key="12">
    <source>
        <dbReference type="Pfam" id="PF08541"/>
    </source>
</evidence>
<dbReference type="PANTHER" id="PTHR43091">
    <property type="entry name" value="3-OXOACYL-[ACYL-CARRIER-PROTEIN] SYNTHASE"/>
    <property type="match status" value="1"/>
</dbReference>
<feature type="domain" description="Beta-ketoacyl-[acyl-carrier-protein] synthase III C-terminal" evidence="12">
    <location>
        <begin position="340"/>
        <end position="429"/>
    </location>
</feature>
<evidence type="ECO:0000256" key="4">
    <source>
        <dbReference type="ARBA" id="ARBA00022516"/>
    </source>
</evidence>
<reference evidence="14" key="1">
    <citation type="submission" date="2021-01" db="EMBL/GenBank/DDBJ databases">
        <authorList>
            <person name="Corre E."/>
            <person name="Pelletier E."/>
            <person name="Niang G."/>
            <person name="Scheremetjew M."/>
            <person name="Finn R."/>
            <person name="Kale V."/>
            <person name="Holt S."/>
            <person name="Cochrane G."/>
            <person name="Meng A."/>
            <person name="Brown T."/>
            <person name="Cohen L."/>
        </authorList>
    </citation>
    <scope>NUCLEOTIDE SEQUENCE</scope>
    <source>
        <strain evidence="14">CCMP3346</strain>
    </source>
</reference>
<keyword evidence="11" id="KW-0732">Signal</keyword>
<organism evidence="14">
    <name type="scientific">Vitrella brassicaformis</name>
    <dbReference type="NCBI Taxonomy" id="1169539"/>
    <lineage>
        <taxon>Eukaryota</taxon>
        <taxon>Sar</taxon>
        <taxon>Alveolata</taxon>
        <taxon>Colpodellida</taxon>
        <taxon>Vitrellaceae</taxon>
        <taxon>Vitrella</taxon>
    </lineage>
</organism>
<keyword evidence="7" id="KW-0443">Lipid metabolism</keyword>
<accession>A0A7S1KJU1</accession>
<comment type="similarity">
    <text evidence="2">Belongs to the thiolase-like superfamily. FabH family.</text>
</comment>
<evidence type="ECO:0000256" key="9">
    <source>
        <dbReference type="ARBA" id="ARBA00052419"/>
    </source>
</evidence>
<evidence type="ECO:0000256" key="3">
    <source>
        <dbReference type="ARBA" id="ARBA00012333"/>
    </source>
</evidence>
<dbReference type="NCBIfam" id="NF006829">
    <property type="entry name" value="PRK09352.1"/>
    <property type="match status" value="1"/>
</dbReference>
<dbReference type="InterPro" id="IPR013747">
    <property type="entry name" value="ACP_syn_III_C"/>
</dbReference>
<evidence type="ECO:0000256" key="2">
    <source>
        <dbReference type="ARBA" id="ARBA00008642"/>
    </source>
</evidence>
<dbReference type="InterPro" id="IPR004655">
    <property type="entry name" value="FabH"/>
</dbReference>
<comment type="catalytic activity">
    <reaction evidence="9">
        <text>malonyl-[ACP] + acetyl-CoA + H(+) = 3-oxobutanoyl-[ACP] + CO2 + CoA</text>
        <dbReference type="Rhea" id="RHEA:12080"/>
        <dbReference type="Rhea" id="RHEA-COMP:9623"/>
        <dbReference type="Rhea" id="RHEA-COMP:9625"/>
        <dbReference type="ChEBI" id="CHEBI:15378"/>
        <dbReference type="ChEBI" id="CHEBI:16526"/>
        <dbReference type="ChEBI" id="CHEBI:57287"/>
        <dbReference type="ChEBI" id="CHEBI:57288"/>
        <dbReference type="ChEBI" id="CHEBI:78449"/>
        <dbReference type="ChEBI" id="CHEBI:78450"/>
        <dbReference type="EC" id="2.3.1.180"/>
    </reaction>
</comment>
<comment type="function">
    <text evidence="10">Catalyzes the condensation reaction of fatty acid synthesis by the addition to an acyl acceptor of two carbons from malonyl-ACP. KAS III catalyzes the first condensation reaction which initiates fatty acid synthesis and may therefore play a role in governing the total rate of fatty acid production. Possesses both acetoacetyl-ACP synthase and acetyl transacylase activities.</text>
</comment>
<gene>
    <name evidence="14" type="ORF">VBRA1451_LOCUS31086</name>
</gene>
<dbReference type="Gene3D" id="3.40.47.10">
    <property type="match status" value="1"/>
</dbReference>
<comment type="pathway">
    <text evidence="1">Lipid metabolism; fatty acid biosynthesis.</text>
</comment>
<evidence type="ECO:0000256" key="10">
    <source>
        <dbReference type="ARBA" id="ARBA00057449"/>
    </source>
</evidence>
<dbReference type="PANTHER" id="PTHR43091:SF1">
    <property type="entry name" value="BETA-KETOACYL-[ACYL-CARRIER-PROTEIN] SYNTHASE III, CHLOROPLASTIC"/>
    <property type="match status" value="1"/>
</dbReference>
<evidence type="ECO:0000256" key="6">
    <source>
        <dbReference type="ARBA" id="ARBA00022832"/>
    </source>
</evidence>
<keyword evidence="8" id="KW-0275">Fatty acid biosynthesis</keyword>
<evidence type="ECO:0000256" key="1">
    <source>
        <dbReference type="ARBA" id="ARBA00005194"/>
    </source>
</evidence>
<dbReference type="EMBL" id="HBGB01053086">
    <property type="protein sequence ID" value="CAD9075998.1"/>
    <property type="molecule type" value="Transcribed_RNA"/>
</dbReference>
<protein>
    <recommendedName>
        <fullName evidence="3">beta-ketoacyl-[acyl-carrier-protein] synthase III</fullName>
        <ecNumber evidence="3">2.3.1.180</ecNumber>
    </recommendedName>
</protein>
<dbReference type="HAMAP" id="MF_01815">
    <property type="entry name" value="FabH"/>
    <property type="match status" value="1"/>
</dbReference>
<dbReference type="SUPFAM" id="SSF53901">
    <property type="entry name" value="Thiolase-like"/>
    <property type="match status" value="1"/>
</dbReference>
<evidence type="ECO:0000256" key="7">
    <source>
        <dbReference type="ARBA" id="ARBA00023098"/>
    </source>
</evidence>
<keyword evidence="6" id="KW-0276">Fatty acid metabolism</keyword>